<dbReference type="Proteomes" id="UP001193680">
    <property type="component" value="Unassembled WGS sequence"/>
</dbReference>
<sequence>MKLLNALFRLFGYEWVKDETPYERQRDDPITDEGWDDLYEHSPRYKLRKIDQNPR</sequence>
<dbReference type="RefSeq" id="WP_185977640.1">
    <property type="nucleotide sequence ID" value="NZ_JACBGI020000004.1"/>
</dbReference>
<organism evidence="1 2">
    <name type="scientific">Thiomicrorhabdus heinhorstiae</name>
    <dbReference type="NCBI Taxonomy" id="2748010"/>
    <lineage>
        <taxon>Bacteria</taxon>
        <taxon>Pseudomonadati</taxon>
        <taxon>Pseudomonadota</taxon>
        <taxon>Gammaproteobacteria</taxon>
        <taxon>Thiotrichales</taxon>
        <taxon>Piscirickettsiaceae</taxon>
        <taxon>Thiomicrorhabdus</taxon>
    </lineage>
</organism>
<name>A0ABS0BUH6_9GAMM</name>
<comment type="caution">
    <text evidence="1">The sequence shown here is derived from an EMBL/GenBank/DDBJ whole genome shotgun (WGS) entry which is preliminary data.</text>
</comment>
<protein>
    <submittedName>
        <fullName evidence="1">Uncharacterized protein</fullName>
    </submittedName>
</protein>
<evidence type="ECO:0000313" key="2">
    <source>
        <dbReference type="Proteomes" id="UP001193680"/>
    </source>
</evidence>
<evidence type="ECO:0000313" key="1">
    <source>
        <dbReference type="EMBL" id="MBF6057491.1"/>
    </source>
</evidence>
<dbReference type="EMBL" id="JACBGI020000004">
    <property type="protein sequence ID" value="MBF6057491.1"/>
    <property type="molecule type" value="Genomic_DNA"/>
</dbReference>
<keyword evidence="2" id="KW-1185">Reference proteome</keyword>
<accession>A0ABS0BUH6</accession>
<proteinExistence type="predicted"/>
<reference evidence="1 2" key="1">
    <citation type="submission" date="2020-11" db="EMBL/GenBank/DDBJ databases">
        <title>Sulfur oxidizing isolate from Hospital Hole Sinkhole.</title>
        <authorList>
            <person name="Scott K.M."/>
        </authorList>
    </citation>
    <scope>NUCLEOTIDE SEQUENCE [LARGE SCALE GENOMIC DNA]</scope>
    <source>
        <strain evidence="1 2">HH1</strain>
    </source>
</reference>
<gene>
    <name evidence="1" type="ORF">H8792_003970</name>
</gene>